<dbReference type="KEGG" id="nfl:COO91_03567"/>
<evidence type="ECO:0000313" key="1">
    <source>
        <dbReference type="EMBL" id="AUB37621.1"/>
    </source>
</evidence>
<dbReference type="AlphaFoldDB" id="A0A2K8SQB1"/>
<sequence length="41" mass="4966">MFVILEKLYINFLNLLVMVNTPPKIENKFAEKLRFILKKQQ</sequence>
<organism evidence="1 2">
    <name type="scientific">Nostoc flagelliforme CCNUN1</name>
    <dbReference type="NCBI Taxonomy" id="2038116"/>
    <lineage>
        <taxon>Bacteria</taxon>
        <taxon>Bacillati</taxon>
        <taxon>Cyanobacteriota</taxon>
        <taxon>Cyanophyceae</taxon>
        <taxon>Nostocales</taxon>
        <taxon>Nostocaceae</taxon>
        <taxon>Nostoc</taxon>
    </lineage>
</organism>
<gene>
    <name evidence="1" type="ORF">COO91_03567</name>
</gene>
<protein>
    <submittedName>
        <fullName evidence="1">Uncharacterized protein</fullName>
    </submittedName>
</protein>
<reference evidence="1 2" key="1">
    <citation type="submission" date="2017-11" db="EMBL/GenBank/DDBJ databases">
        <title>Complete genome of a free-living desiccation-tolerant cyanobacterium and its photosynthetic adaptation to extreme terrestrial habitat.</title>
        <authorList>
            <person name="Shang J."/>
        </authorList>
    </citation>
    <scope>NUCLEOTIDE SEQUENCE [LARGE SCALE GENOMIC DNA]</scope>
    <source>
        <strain evidence="1 2">CCNUN1</strain>
    </source>
</reference>
<dbReference type="Proteomes" id="UP000232003">
    <property type="component" value="Chromosome"/>
</dbReference>
<dbReference type="EMBL" id="CP024785">
    <property type="protein sequence ID" value="AUB37621.1"/>
    <property type="molecule type" value="Genomic_DNA"/>
</dbReference>
<evidence type="ECO:0000313" key="2">
    <source>
        <dbReference type="Proteomes" id="UP000232003"/>
    </source>
</evidence>
<proteinExistence type="predicted"/>
<accession>A0A2K8SQB1</accession>
<name>A0A2K8SQB1_9NOSO</name>
<keyword evidence="2" id="KW-1185">Reference proteome</keyword>